<evidence type="ECO:0000256" key="1">
    <source>
        <dbReference type="ARBA" id="ARBA00022574"/>
    </source>
</evidence>
<dbReference type="SUPFAM" id="SSF49562">
    <property type="entry name" value="C2 domain (Calcium/lipid-binding domain, CaLB)"/>
    <property type="match status" value="1"/>
</dbReference>
<feature type="repeat" description="WD" evidence="3">
    <location>
        <begin position="994"/>
        <end position="1035"/>
    </location>
</feature>
<dbReference type="Gene3D" id="3.40.50.300">
    <property type="entry name" value="P-loop containing nucleotide triphosphate hydrolases"/>
    <property type="match status" value="1"/>
</dbReference>
<evidence type="ECO:0000256" key="2">
    <source>
        <dbReference type="ARBA" id="ARBA00022737"/>
    </source>
</evidence>
<dbReference type="InterPro" id="IPR019775">
    <property type="entry name" value="WD40_repeat_CS"/>
</dbReference>
<dbReference type="InterPro" id="IPR035892">
    <property type="entry name" value="C2_domain_sf"/>
</dbReference>
<dbReference type="Gene3D" id="2.130.10.10">
    <property type="entry name" value="YVTN repeat-like/Quinoprotein amine dehydrogenase"/>
    <property type="match status" value="4"/>
</dbReference>
<feature type="repeat" description="WD" evidence="3">
    <location>
        <begin position="1252"/>
        <end position="1293"/>
    </location>
</feature>
<feature type="repeat" description="WD" evidence="3">
    <location>
        <begin position="1209"/>
        <end position="1250"/>
    </location>
</feature>
<feature type="repeat" description="WD" evidence="3">
    <location>
        <begin position="1417"/>
        <end position="1458"/>
    </location>
</feature>
<keyword evidence="2" id="KW-0677">Repeat</keyword>
<protein>
    <submittedName>
        <fullName evidence="5">WD40-repeat-containing domain protein</fullName>
    </submittedName>
</protein>
<sequence length="1674" mass="182842">MRYILPWPWQYAGIRPSTRQLGQKAPKRRLYGARSAWCGTVFLCPLMLSSYLLLVQSVDRISTPGPKKPNLYTAIYRDGREVERTRTVKRELAPRWEYLAKISADSVSSSISLRVFHHSSRPFTRDKCLAMVETDILTLVERCASDDGAKMVILELTGVDGNPSGTISVRLTRDAEAASDMIDKAQKNVEGLALGTATSTIITAGSIVRESIPVANDLVSALAAVTSKLEIIVRIGDEIATIHPYVSIAWKVLTSVYKAVKKQQETDDKLLKLVETMVEVYSFVEDADSLVQKIKSLEDKALAIAKQTVECALFIQEYTAHGFCDRTVRNTLIHADQKIDDLSETLVKLKGAFEGRLILQSSVLSTKILEKVENLEHSETLKKLNPVDMNASLRPNCLKGTRREILDDITTWVTVPSDSGSVLWLSGVAGSGKSTISTTVSESLGALDRLGAFLFFDRTKRSQSDPAAVIRTIAYSLGLSNPQIGAAISQVIQRNPAVVNTTIWTQFRALLLEPLRCVEKDIHGPILVILDALDECGDLDSRAPLLSLLSDEFPKLPQFFRLLVTSRRDSDITTRFQSRFAEMELDTGAPSSTDDVDVFIRHEIAQIQQRRRLGPTWPGEENIQALVHLSGGLFVWASTAARFINGYQPDEQLKILISQKNRAQGFNLDDLYSVALQNSGPWNLERRFARDAHAILACAVLGRAPMTDTTIDKLLYSGKQTSGDILNYLGCVIQWSPGKEARMLHASFADYLTDPSRSGQKLWGINPKTEHHALALGCLRILHSELRFNICNLENSHLCNADVRGLAKRIDTMISPQLSYSCCFWFDHIQETVFDSVFLEGVDRLLHHQFLYWLEVLSLLGHISIATVGLGVMADYVEGKQKNLEELVADTLKFVVAFAPAIAHSAPHIYLSALPFAPGGSKVAKQYTPWFPETLQAQKSSESWPSVQTIIRGHTAAVTCVRFSPDGVFIASGSDDTTVRISDAQTGALVVGPFEGHTRTVTCVSFSPDGTRIVSGSQDCTLRVWDARTGSLITGPFEGHANDVTSVQFSPDGKRITSGSEDKTVRVWDAQAGTLVAGPFEGHIYMISSVDFSPDGARITSGSWDETICVWDAYTGALVAGPFKGHTDMVTSVSFSPDGAQITSGSMDSTVCVWDSQTGVLIAGPFTGDIREVTSVHFSTDGTRIAAGSADCTVCVMDAQTGAIVAGPFVGHTSPVTSVHFSPHSTRIVSGSWDATVRVWDAYTSDLDTVPVEGHTEAVTSVNFSPDGTQIASGSWDSTVHIWDAHNGSGFLKGNTTAVSRTHFSLYSALLENPALEEQLIPPQTGGVQPFKGHTRPITSVCFSPDGRWIASGSEDKTVRIWDSQTGALVAGPFKGHTLTVTSVHFSLDGVRIASGSDDRTIRVWDSGTGTVVAGPFEEHTYGVSSVHFSPDGTRIASSSVDRTICVWDAQTGALVLGPLRRHTAEVSCARFSPDGMRIASSSADHTICVWNAQTGALLAGPFKGHTNSVLSVDFSPDGTCIASTSWDHTVRVWDSDTGALIAGPFEGHTARVSCVHFSADSKRIVSGSKDKTVRVWEVCARHMDDWLELTSPQINLSVENPLGDYPSIDDGWVINSAGQLMFWVPPWLRDGFYFPRNSIVICSTGTVKPDLTRFVHGTEWQKCINLKFRDNRK</sequence>
<dbReference type="PROSITE" id="PS00678">
    <property type="entry name" value="WD_REPEATS_1"/>
    <property type="match status" value="7"/>
</dbReference>
<dbReference type="Pfam" id="PF24883">
    <property type="entry name" value="NPHP3_N"/>
    <property type="match status" value="1"/>
</dbReference>
<dbReference type="InterPro" id="IPR000008">
    <property type="entry name" value="C2_dom"/>
</dbReference>
<feature type="repeat" description="WD" evidence="3">
    <location>
        <begin position="1123"/>
        <end position="1164"/>
    </location>
</feature>
<dbReference type="PRINTS" id="PR00320">
    <property type="entry name" value="GPROTEINBRPT"/>
</dbReference>
<dbReference type="InterPro" id="IPR015943">
    <property type="entry name" value="WD40/YVTN_repeat-like_dom_sf"/>
</dbReference>
<dbReference type="SUPFAM" id="SSF50978">
    <property type="entry name" value="WD40 repeat-like"/>
    <property type="match status" value="2"/>
</dbReference>
<feature type="repeat" description="WD" evidence="3">
    <location>
        <begin position="1374"/>
        <end position="1415"/>
    </location>
</feature>
<dbReference type="PROSITE" id="PS50294">
    <property type="entry name" value="WD_REPEATS_REGION"/>
    <property type="match status" value="13"/>
</dbReference>
<dbReference type="Pfam" id="PF00168">
    <property type="entry name" value="C2"/>
    <property type="match status" value="1"/>
</dbReference>
<feature type="repeat" description="WD" evidence="3">
    <location>
        <begin position="1166"/>
        <end position="1207"/>
    </location>
</feature>
<evidence type="ECO:0000256" key="3">
    <source>
        <dbReference type="PROSITE-ProRule" id="PRU00221"/>
    </source>
</evidence>
<name>A0AAD7G3M8_MYCRO</name>
<dbReference type="PANTHER" id="PTHR22847">
    <property type="entry name" value="WD40 REPEAT PROTEIN"/>
    <property type="match status" value="1"/>
</dbReference>
<dbReference type="InterPro" id="IPR001680">
    <property type="entry name" value="WD40_rpt"/>
</dbReference>
<evidence type="ECO:0000313" key="6">
    <source>
        <dbReference type="Proteomes" id="UP001221757"/>
    </source>
</evidence>
<dbReference type="InterPro" id="IPR056884">
    <property type="entry name" value="NPHP3-like_N"/>
</dbReference>
<dbReference type="SMART" id="SM00320">
    <property type="entry name" value="WD40"/>
    <property type="match status" value="14"/>
</dbReference>
<dbReference type="GO" id="GO:1990234">
    <property type="term" value="C:transferase complex"/>
    <property type="evidence" value="ECO:0007669"/>
    <property type="project" value="UniProtKB-ARBA"/>
</dbReference>
<dbReference type="InterPro" id="IPR036322">
    <property type="entry name" value="WD40_repeat_dom_sf"/>
</dbReference>
<dbReference type="InterPro" id="IPR020472">
    <property type="entry name" value="WD40_PAC1"/>
</dbReference>
<reference evidence="5" key="1">
    <citation type="submission" date="2023-03" db="EMBL/GenBank/DDBJ databases">
        <title>Massive genome expansion in bonnet fungi (Mycena s.s.) driven by repeated elements and novel gene families across ecological guilds.</title>
        <authorList>
            <consortium name="Lawrence Berkeley National Laboratory"/>
            <person name="Harder C.B."/>
            <person name="Miyauchi S."/>
            <person name="Viragh M."/>
            <person name="Kuo A."/>
            <person name="Thoen E."/>
            <person name="Andreopoulos B."/>
            <person name="Lu D."/>
            <person name="Skrede I."/>
            <person name="Drula E."/>
            <person name="Henrissat B."/>
            <person name="Morin E."/>
            <person name="Kohler A."/>
            <person name="Barry K."/>
            <person name="LaButti K."/>
            <person name="Morin E."/>
            <person name="Salamov A."/>
            <person name="Lipzen A."/>
            <person name="Mereny Z."/>
            <person name="Hegedus B."/>
            <person name="Baldrian P."/>
            <person name="Stursova M."/>
            <person name="Weitz H."/>
            <person name="Taylor A."/>
            <person name="Grigoriev I.V."/>
            <person name="Nagy L.G."/>
            <person name="Martin F."/>
            <person name="Kauserud H."/>
        </authorList>
    </citation>
    <scope>NUCLEOTIDE SEQUENCE</scope>
    <source>
        <strain evidence="5">CBHHK067</strain>
    </source>
</reference>
<gene>
    <name evidence="5" type="ORF">B0H17DRAFT_1336758</name>
</gene>
<dbReference type="Proteomes" id="UP001221757">
    <property type="component" value="Unassembled WGS sequence"/>
</dbReference>
<dbReference type="Pfam" id="PF00400">
    <property type="entry name" value="WD40"/>
    <property type="match status" value="14"/>
</dbReference>
<feature type="repeat" description="WD" evidence="3">
    <location>
        <begin position="1331"/>
        <end position="1372"/>
    </location>
</feature>
<dbReference type="InterPro" id="IPR007111">
    <property type="entry name" value="NACHT_NTPase"/>
</dbReference>
<dbReference type="GO" id="GO:0005634">
    <property type="term" value="C:nucleus"/>
    <property type="evidence" value="ECO:0007669"/>
    <property type="project" value="TreeGrafter"/>
</dbReference>
<dbReference type="SUPFAM" id="SSF52540">
    <property type="entry name" value="P-loop containing nucleoside triphosphate hydrolases"/>
    <property type="match status" value="1"/>
</dbReference>
<accession>A0AAD7G3M8</accession>
<dbReference type="PROSITE" id="PS50082">
    <property type="entry name" value="WD_REPEATS_2"/>
    <property type="match status" value="14"/>
</dbReference>
<evidence type="ECO:0000259" key="4">
    <source>
        <dbReference type="PROSITE" id="PS50837"/>
    </source>
</evidence>
<feature type="repeat" description="WD" evidence="3">
    <location>
        <begin position="1037"/>
        <end position="1078"/>
    </location>
</feature>
<dbReference type="PROSITE" id="PS50837">
    <property type="entry name" value="NACHT"/>
    <property type="match status" value="1"/>
</dbReference>
<feature type="repeat" description="WD" evidence="3">
    <location>
        <begin position="1080"/>
        <end position="1121"/>
    </location>
</feature>
<feature type="repeat" description="WD" evidence="3">
    <location>
        <begin position="1460"/>
        <end position="1501"/>
    </location>
</feature>
<proteinExistence type="predicted"/>
<keyword evidence="1 3" id="KW-0853">WD repeat</keyword>
<dbReference type="Gene3D" id="2.60.40.150">
    <property type="entry name" value="C2 domain"/>
    <property type="match status" value="1"/>
</dbReference>
<comment type="caution">
    <text evidence="5">The sequence shown here is derived from an EMBL/GenBank/DDBJ whole genome shotgun (WGS) entry which is preliminary data.</text>
</comment>
<feature type="repeat" description="WD" evidence="3">
    <location>
        <begin position="951"/>
        <end position="992"/>
    </location>
</feature>
<dbReference type="EMBL" id="JARKIE010000225">
    <property type="protein sequence ID" value="KAJ7664193.1"/>
    <property type="molecule type" value="Genomic_DNA"/>
</dbReference>
<feature type="repeat" description="WD" evidence="3">
    <location>
        <begin position="1503"/>
        <end position="1544"/>
    </location>
</feature>
<organism evidence="5 6">
    <name type="scientific">Mycena rosella</name>
    <name type="common">Pink bonnet</name>
    <name type="synonym">Agaricus rosellus</name>
    <dbReference type="NCBI Taxonomy" id="1033263"/>
    <lineage>
        <taxon>Eukaryota</taxon>
        <taxon>Fungi</taxon>
        <taxon>Dikarya</taxon>
        <taxon>Basidiomycota</taxon>
        <taxon>Agaricomycotina</taxon>
        <taxon>Agaricomycetes</taxon>
        <taxon>Agaricomycetidae</taxon>
        <taxon>Agaricales</taxon>
        <taxon>Marasmiineae</taxon>
        <taxon>Mycenaceae</taxon>
        <taxon>Mycena</taxon>
    </lineage>
</organism>
<dbReference type="CDD" id="cd00200">
    <property type="entry name" value="WD40"/>
    <property type="match status" value="2"/>
</dbReference>
<dbReference type="InterPro" id="IPR027417">
    <property type="entry name" value="P-loop_NTPase"/>
</dbReference>
<dbReference type="PANTHER" id="PTHR22847:SF637">
    <property type="entry name" value="WD REPEAT DOMAIN 5B"/>
    <property type="match status" value="1"/>
</dbReference>
<keyword evidence="6" id="KW-1185">Reference proteome</keyword>
<feature type="domain" description="NACHT" evidence="4">
    <location>
        <begin position="421"/>
        <end position="570"/>
    </location>
</feature>
<feature type="repeat" description="WD" evidence="3">
    <location>
        <begin position="1546"/>
        <end position="1579"/>
    </location>
</feature>
<evidence type="ECO:0000313" key="5">
    <source>
        <dbReference type="EMBL" id="KAJ7664193.1"/>
    </source>
</evidence>